<dbReference type="InterPro" id="IPR050883">
    <property type="entry name" value="PNGase"/>
</dbReference>
<accession>A0ABW1Z5M0</accession>
<comment type="caution">
    <text evidence="4">The sequence shown here is derived from an EMBL/GenBank/DDBJ whole genome shotgun (WGS) entry which is preliminary data.</text>
</comment>
<dbReference type="InterPro" id="IPR008928">
    <property type="entry name" value="6-hairpin_glycosidase_sf"/>
</dbReference>
<feature type="domain" description="Glycosyl hydrolase family 92 N-terminal" evidence="3">
    <location>
        <begin position="21"/>
        <end position="257"/>
    </location>
</feature>
<dbReference type="Proteomes" id="UP001596391">
    <property type="component" value="Unassembled WGS sequence"/>
</dbReference>
<dbReference type="InterPro" id="IPR005887">
    <property type="entry name" value="GH92_a_mannosidase_put"/>
</dbReference>
<dbReference type="RefSeq" id="WP_263372119.1">
    <property type="nucleotide sequence ID" value="NZ_JAGSYD010000004.1"/>
</dbReference>
<keyword evidence="5" id="KW-1185">Reference proteome</keyword>
<organism evidence="4 5">
    <name type="scientific">Granulicella cerasi</name>
    <dbReference type="NCBI Taxonomy" id="741063"/>
    <lineage>
        <taxon>Bacteria</taxon>
        <taxon>Pseudomonadati</taxon>
        <taxon>Acidobacteriota</taxon>
        <taxon>Terriglobia</taxon>
        <taxon>Terriglobales</taxon>
        <taxon>Acidobacteriaceae</taxon>
        <taxon>Granulicella</taxon>
    </lineage>
</organism>
<sequence length="741" mass="80903">MFGMALGCCGAMAARAQNSRWVDPYIGSEGGGHVFVGAAVPFGMVKAGPDVGDNTGNGGWLPEGKINGFSQTHVTGTGGGAKYGNVLIQPTVGRVSAQDAGSLRSGEHVEAGLYRVRLDRYATQVAVTTSSRAALYELQFPRGGEHGLLIDAGHCLSSYPNQNEDQRTVASTVRVVSDHEIEGSTSVAGGWNFQKKPYRVFFSVLTDTAIATQSGWHDEQHDLPLKVGDALQGVKSGVWLGFGAKSAALVHVKVGISFLSEQQARANAEQEIVGFDFAAALAKARHAWDAALDTIEVEGIDDTHRRIFYTAMYHMMLMPTDRTGENPAWHSSEPYYDDFYAIWDTFRTSGPLLTLIAQDRQAGMVRALIDIYRHEGWLPDARSGNSNGRTQGGSNAEFEITDAYVKGLPGINWEDAFKAVQHDAEATPDDQRMEGRGGIEDWKSKGYLTLEGVDRPGSKQMEYAADDYEVALLARGLGKQAEYAKYLQRSRNWERLWNDAYEEDGVRGFIWPRHKDGSWRAKFNGAEGCSWGGETFYEGNSWTYSTFVPQDNARLVAKAGGGDAFAHRLDLFLSNKDRYDVGNEPGFMAPYLYLWTRHAAETADHLRAILAASYNASRSGIPGNDDSGAMSSWYLFGVMGFYPNAGQDVYLIGSPSVPRTVLHLAQGKSFVIEAKGVSEENKYVDHAELNGKPLDRAWFRHGEIARGGTLVLHMTAKPSAWPTGAFPPSASDGVQEVAEGK</sequence>
<dbReference type="EMBL" id="JBHSWI010000001">
    <property type="protein sequence ID" value="MFC6644173.1"/>
    <property type="molecule type" value="Genomic_DNA"/>
</dbReference>
<dbReference type="Pfam" id="PF17678">
    <property type="entry name" value="Glyco_hydro_92N"/>
    <property type="match status" value="1"/>
</dbReference>
<feature type="region of interest" description="Disordered" evidence="1">
    <location>
        <begin position="722"/>
        <end position="741"/>
    </location>
</feature>
<dbReference type="Gene3D" id="2.70.98.10">
    <property type="match status" value="1"/>
</dbReference>
<keyword evidence="4" id="KW-0378">Hydrolase</keyword>
<proteinExistence type="predicted"/>
<dbReference type="NCBIfam" id="TIGR01180">
    <property type="entry name" value="aman2_put"/>
    <property type="match status" value="1"/>
</dbReference>
<feature type="domain" description="Glycosyl hydrolase family 92" evidence="2">
    <location>
        <begin position="263"/>
        <end position="715"/>
    </location>
</feature>
<dbReference type="InterPro" id="IPR041371">
    <property type="entry name" value="GH92_N"/>
</dbReference>
<evidence type="ECO:0000313" key="5">
    <source>
        <dbReference type="Proteomes" id="UP001596391"/>
    </source>
</evidence>
<dbReference type="InterPro" id="IPR012939">
    <property type="entry name" value="Glyco_hydro_92"/>
</dbReference>
<dbReference type="PANTHER" id="PTHR12143:SF43">
    <property type="entry name" value="PUTATIVE-RELATED"/>
    <property type="match status" value="1"/>
</dbReference>
<dbReference type="Gene3D" id="3.30.2080.10">
    <property type="entry name" value="GH92 mannosidase domain"/>
    <property type="match status" value="1"/>
</dbReference>
<dbReference type="PANTHER" id="PTHR12143">
    <property type="entry name" value="PEPTIDE N-GLYCANASE PNGASE -RELATED"/>
    <property type="match status" value="1"/>
</dbReference>
<dbReference type="GO" id="GO:0016787">
    <property type="term" value="F:hydrolase activity"/>
    <property type="evidence" value="ECO:0007669"/>
    <property type="project" value="UniProtKB-KW"/>
</dbReference>
<dbReference type="Gene3D" id="1.20.1050.60">
    <property type="entry name" value="alpha-1,2-mannosidase"/>
    <property type="match status" value="1"/>
</dbReference>
<evidence type="ECO:0000259" key="3">
    <source>
        <dbReference type="Pfam" id="PF17678"/>
    </source>
</evidence>
<name>A0ABW1Z5M0_9BACT</name>
<evidence type="ECO:0000313" key="4">
    <source>
        <dbReference type="EMBL" id="MFC6644173.1"/>
    </source>
</evidence>
<dbReference type="SUPFAM" id="SSF48208">
    <property type="entry name" value="Six-hairpin glycosidases"/>
    <property type="match status" value="1"/>
</dbReference>
<evidence type="ECO:0000259" key="2">
    <source>
        <dbReference type="Pfam" id="PF07971"/>
    </source>
</evidence>
<gene>
    <name evidence="4" type="ORF">ACFQBQ_00910</name>
</gene>
<evidence type="ECO:0000256" key="1">
    <source>
        <dbReference type="SAM" id="MobiDB-lite"/>
    </source>
</evidence>
<dbReference type="InterPro" id="IPR014718">
    <property type="entry name" value="GH-type_carb-bd"/>
</dbReference>
<dbReference type="Pfam" id="PF07971">
    <property type="entry name" value="Glyco_hydro_92"/>
    <property type="match status" value="1"/>
</dbReference>
<dbReference type="Gene3D" id="1.20.1610.10">
    <property type="entry name" value="alpha-1,2-mannosidases domains"/>
    <property type="match status" value="1"/>
</dbReference>
<protein>
    <submittedName>
        <fullName evidence="4">GH92 family glycosyl hydrolase</fullName>
    </submittedName>
</protein>
<reference evidence="5" key="1">
    <citation type="journal article" date="2019" name="Int. J. Syst. Evol. Microbiol.">
        <title>The Global Catalogue of Microorganisms (GCM) 10K type strain sequencing project: providing services to taxonomists for standard genome sequencing and annotation.</title>
        <authorList>
            <consortium name="The Broad Institute Genomics Platform"/>
            <consortium name="The Broad Institute Genome Sequencing Center for Infectious Disease"/>
            <person name="Wu L."/>
            <person name="Ma J."/>
        </authorList>
    </citation>
    <scope>NUCLEOTIDE SEQUENCE [LARGE SCALE GENOMIC DNA]</scope>
    <source>
        <strain evidence="5">CGMCC 1.16026</strain>
    </source>
</reference>